<dbReference type="GO" id="GO:0005506">
    <property type="term" value="F:iron ion binding"/>
    <property type="evidence" value="ECO:0007669"/>
    <property type="project" value="InterPro"/>
</dbReference>
<reference evidence="3 4" key="1">
    <citation type="submission" date="2019-01" db="EMBL/GenBank/DDBJ databases">
        <authorList>
            <person name="Chen W.-M."/>
        </authorList>
    </citation>
    <scope>NUCLEOTIDE SEQUENCE [LARGE SCALE GENOMIC DNA]</scope>
    <source>
        <strain evidence="3 4">CCP-7</strain>
    </source>
</reference>
<comment type="similarity">
    <text evidence="1 2">Belongs to the cytochrome P450 family.</text>
</comment>
<dbReference type="GO" id="GO:0004497">
    <property type="term" value="F:monooxygenase activity"/>
    <property type="evidence" value="ECO:0007669"/>
    <property type="project" value="UniProtKB-KW"/>
</dbReference>
<protein>
    <submittedName>
        <fullName evidence="3">Cytochrome P450</fullName>
    </submittedName>
</protein>
<dbReference type="GO" id="GO:0020037">
    <property type="term" value="F:heme binding"/>
    <property type="evidence" value="ECO:0007669"/>
    <property type="project" value="InterPro"/>
</dbReference>
<keyword evidence="2" id="KW-0479">Metal-binding</keyword>
<dbReference type="OrthoDB" id="5522954at2"/>
<dbReference type="EMBL" id="SACN01000001">
    <property type="protein sequence ID" value="RVT93920.1"/>
    <property type="molecule type" value="Genomic_DNA"/>
</dbReference>
<evidence type="ECO:0000256" key="1">
    <source>
        <dbReference type="ARBA" id="ARBA00010617"/>
    </source>
</evidence>
<keyword evidence="2" id="KW-0408">Iron</keyword>
<comment type="caution">
    <text evidence="3">The sequence shown here is derived from an EMBL/GenBank/DDBJ whole genome shotgun (WGS) entry which is preliminary data.</text>
</comment>
<evidence type="ECO:0000313" key="3">
    <source>
        <dbReference type="EMBL" id="RVT93920.1"/>
    </source>
</evidence>
<proteinExistence type="inferred from homology"/>
<dbReference type="InterPro" id="IPR001128">
    <property type="entry name" value="Cyt_P450"/>
</dbReference>
<keyword evidence="2" id="KW-0503">Monooxygenase</keyword>
<dbReference type="PANTHER" id="PTHR46696:SF1">
    <property type="entry name" value="CYTOCHROME P450 YJIB-RELATED"/>
    <property type="match status" value="1"/>
</dbReference>
<evidence type="ECO:0000313" key="4">
    <source>
        <dbReference type="Proteomes" id="UP000282971"/>
    </source>
</evidence>
<dbReference type="Gene3D" id="1.10.630.10">
    <property type="entry name" value="Cytochrome P450"/>
    <property type="match status" value="1"/>
</dbReference>
<dbReference type="InterPro" id="IPR036396">
    <property type="entry name" value="Cyt_P450_sf"/>
</dbReference>
<dbReference type="AlphaFoldDB" id="A0A437M878"/>
<keyword evidence="2" id="KW-0560">Oxidoreductase</keyword>
<dbReference type="GO" id="GO:0016705">
    <property type="term" value="F:oxidoreductase activity, acting on paired donors, with incorporation or reduction of molecular oxygen"/>
    <property type="evidence" value="ECO:0007669"/>
    <property type="project" value="InterPro"/>
</dbReference>
<dbReference type="Proteomes" id="UP000282971">
    <property type="component" value="Unassembled WGS sequence"/>
</dbReference>
<keyword evidence="4" id="KW-1185">Reference proteome</keyword>
<sequence>MERKRMTDLTTIAAETDAFYRDPNAVCPFSNGQRNPMATSIYGTEFLSYQAVRDGFRDKRMIARNVDYFRRVGASELVLEFIREGNLNFMAPDKHDRIRAIVLKAFTPARVNGFRPQMRRIANELIDRFIDAERCDLVADFAHVYPIAVLAEFLGISPEDVPDFADATVQLRMLGQRPIQPGLPALEGALTYLYSYIEGVVARRREDRQDDFVGSLIALQEAGEKLSETELIWAIVFLMLGGHDTTRFTLAGCFHSLIEAGLWERVGRDPALAPEAVAEGMRHSPGTPRQMRVVDEPFERDGHRFEKDDIVSLNLCAAGRDATMFEDPHAFRLDRPKPLYDLGFGFGRHVCIGQLLARAEMAEAVEIVTARLTDVAIDGDVRLKPSGVIAGYDAIPIRFARR</sequence>
<dbReference type="PANTHER" id="PTHR46696">
    <property type="entry name" value="P450, PUTATIVE (EUROFUNG)-RELATED"/>
    <property type="match status" value="1"/>
</dbReference>
<dbReference type="Pfam" id="PF00067">
    <property type="entry name" value="p450"/>
    <property type="match status" value="1"/>
</dbReference>
<evidence type="ECO:0000256" key="2">
    <source>
        <dbReference type="RuleBase" id="RU000461"/>
    </source>
</evidence>
<dbReference type="PROSITE" id="PS00086">
    <property type="entry name" value="CYTOCHROME_P450"/>
    <property type="match status" value="1"/>
</dbReference>
<dbReference type="InterPro" id="IPR002397">
    <property type="entry name" value="Cyt_P450_B"/>
</dbReference>
<name>A0A437M878_9SPHN</name>
<dbReference type="InterPro" id="IPR017972">
    <property type="entry name" value="Cyt_P450_CS"/>
</dbReference>
<dbReference type="PRINTS" id="PR00359">
    <property type="entry name" value="BP450"/>
</dbReference>
<accession>A0A437M878</accession>
<dbReference type="SUPFAM" id="SSF48264">
    <property type="entry name" value="Cytochrome P450"/>
    <property type="match status" value="1"/>
</dbReference>
<gene>
    <name evidence="3" type="ORF">EOD43_08675</name>
</gene>
<organism evidence="3 4">
    <name type="scientific">Sphingomonas crocodyli</name>
    <dbReference type="NCBI Taxonomy" id="1979270"/>
    <lineage>
        <taxon>Bacteria</taxon>
        <taxon>Pseudomonadati</taxon>
        <taxon>Pseudomonadota</taxon>
        <taxon>Alphaproteobacteria</taxon>
        <taxon>Sphingomonadales</taxon>
        <taxon>Sphingomonadaceae</taxon>
        <taxon>Sphingomonas</taxon>
    </lineage>
</organism>
<keyword evidence="2" id="KW-0349">Heme</keyword>